<dbReference type="EMBL" id="LFZO01000107">
    <property type="protein sequence ID" value="KXT13681.1"/>
    <property type="molecule type" value="Genomic_DNA"/>
</dbReference>
<dbReference type="AlphaFoldDB" id="A0A139IG68"/>
<comment type="caution">
    <text evidence="2">The sequence shown here is derived from an EMBL/GenBank/DDBJ whole genome shotgun (WGS) entry which is preliminary data.</text>
</comment>
<dbReference type="EMBL" id="LFZO01000107">
    <property type="protein sequence ID" value="KXT13680.1"/>
    <property type="molecule type" value="Genomic_DNA"/>
</dbReference>
<feature type="compositionally biased region" description="Basic and acidic residues" evidence="1">
    <location>
        <begin position="155"/>
        <end position="178"/>
    </location>
</feature>
<evidence type="ECO:0000313" key="3">
    <source>
        <dbReference type="Proteomes" id="UP000073492"/>
    </source>
</evidence>
<proteinExistence type="predicted"/>
<organism evidence="2 3">
    <name type="scientific">Pseudocercospora musae</name>
    <dbReference type="NCBI Taxonomy" id="113226"/>
    <lineage>
        <taxon>Eukaryota</taxon>
        <taxon>Fungi</taxon>
        <taxon>Dikarya</taxon>
        <taxon>Ascomycota</taxon>
        <taxon>Pezizomycotina</taxon>
        <taxon>Dothideomycetes</taxon>
        <taxon>Dothideomycetidae</taxon>
        <taxon>Mycosphaerellales</taxon>
        <taxon>Mycosphaerellaceae</taxon>
        <taxon>Pseudocercospora</taxon>
    </lineage>
</organism>
<keyword evidence="3" id="KW-1185">Reference proteome</keyword>
<name>A0A139IG68_9PEZI</name>
<feature type="region of interest" description="Disordered" evidence="1">
    <location>
        <begin position="1"/>
        <end position="39"/>
    </location>
</feature>
<dbReference type="OrthoDB" id="10267033at2759"/>
<evidence type="ECO:0000256" key="1">
    <source>
        <dbReference type="SAM" id="MobiDB-lite"/>
    </source>
</evidence>
<gene>
    <name evidence="2" type="ORF">AC579_8120</name>
</gene>
<evidence type="ECO:0000313" key="2">
    <source>
        <dbReference type="EMBL" id="KXT13680.1"/>
    </source>
</evidence>
<protein>
    <submittedName>
        <fullName evidence="2">Uncharacterized protein</fullName>
    </submittedName>
</protein>
<feature type="compositionally biased region" description="Polar residues" evidence="1">
    <location>
        <begin position="230"/>
        <end position="267"/>
    </location>
</feature>
<dbReference type="EMBL" id="LFZO01000107">
    <property type="protein sequence ID" value="KXT13682.1"/>
    <property type="molecule type" value="Genomic_DNA"/>
</dbReference>
<dbReference type="Proteomes" id="UP000073492">
    <property type="component" value="Unassembled WGS sequence"/>
</dbReference>
<feature type="region of interest" description="Disordered" evidence="1">
    <location>
        <begin position="155"/>
        <end position="289"/>
    </location>
</feature>
<reference evidence="2 3" key="1">
    <citation type="submission" date="2015-07" db="EMBL/GenBank/DDBJ databases">
        <title>Comparative genomics of the Sigatoka disease complex on banana suggests a link between parallel evolutionary changes in Pseudocercospora fijiensis and Pseudocercospora eumusae and increased virulence on the banana host.</title>
        <authorList>
            <person name="Chang T.-C."/>
            <person name="Salvucci A."/>
            <person name="Crous P.W."/>
            <person name="Stergiopoulos I."/>
        </authorList>
    </citation>
    <scope>NUCLEOTIDE SEQUENCE [LARGE SCALE GENOMIC DNA]</scope>
    <source>
        <strain evidence="2 3">CBS 116634</strain>
    </source>
</reference>
<sequence length="337" mass="38354">MAPTIKREHRIVPRLDQPRGGGGGGGSSRSTQSRNGNVANNGRVYHPIHYLSLMNIADTTFKGNDYKLPDWVFYSSIDIMHYLKCNEVDLRILKAYLKDFMERNDYDGKPFPTTWEEDRDKRHFRALWNRMAAHSEEFDEMLSGARWEAKRRKAAETKRLADEKEERREARREKERQARRAAKARQNAEFEENGRGSPTPSEHKQRVYPTYSRTSPEPTYLEEGICSDFGRSTATPSTGRGSFFSARSSPNASHTSGSNPRSPTYNADSDIEKVDTPSKPNPPVIHLDDLPDIDNPILAVKEEIAEAMNLTGPENVKPFTNFSFIRNKSELIDLTGD</sequence>
<accession>A0A139IG68</accession>